<dbReference type="PANTHER" id="PTHR35841:SF1">
    <property type="entry name" value="PHOSPHONATES-BINDING PERIPLASMIC PROTEIN"/>
    <property type="match status" value="1"/>
</dbReference>
<accession>A0A1G6CZJ0</accession>
<feature type="chain" id="PRO_5011466101" evidence="1">
    <location>
        <begin position="21"/>
        <end position="307"/>
    </location>
</feature>
<dbReference type="PROSITE" id="PS51257">
    <property type="entry name" value="PROKAR_LIPOPROTEIN"/>
    <property type="match status" value="1"/>
</dbReference>
<dbReference type="SUPFAM" id="SSF53850">
    <property type="entry name" value="Periplasmic binding protein-like II"/>
    <property type="match status" value="1"/>
</dbReference>
<reference evidence="2 3" key="1">
    <citation type="submission" date="2016-10" db="EMBL/GenBank/DDBJ databases">
        <authorList>
            <person name="de Groot N.N."/>
        </authorList>
    </citation>
    <scope>NUCLEOTIDE SEQUENCE [LARGE SCALE GENOMIC DNA]</scope>
    <source>
        <strain evidence="2 3">ASO4-2</strain>
    </source>
</reference>
<evidence type="ECO:0000313" key="3">
    <source>
        <dbReference type="Proteomes" id="UP000198771"/>
    </source>
</evidence>
<feature type="signal peptide" evidence="1">
    <location>
        <begin position="1"/>
        <end position="20"/>
    </location>
</feature>
<dbReference type="EMBL" id="FMXO01000009">
    <property type="protein sequence ID" value="SDB38085.1"/>
    <property type="molecule type" value="Genomic_DNA"/>
</dbReference>
<gene>
    <name evidence="2" type="ORF">SAMN05660653_01841</name>
</gene>
<evidence type="ECO:0000313" key="2">
    <source>
        <dbReference type="EMBL" id="SDB38085.1"/>
    </source>
</evidence>
<keyword evidence="1" id="KW-0732">Signal</keyword>
<proteinExistence type="predicted"/>
<keyword evidence="3" id="KW-1185">Reference proteome</keyword>
<protein>
    <submittedName>
        <fullName evidence="2">Phosphonate transport system substrate-binding protein</fullName>
    </submittedName>
</protein>
<organism evidence="2 3">
    <name type="scientific">Desulfonatronum thiosulfatophilum</name>
    <dbReference type="NCBI Taxonomy" id="617002"/>
    <lineage>
        <taxon>Bacteria</taxon>
        <taxon>Pseudomonadati</taxon>
        <taxon>Thermodesulfobacteriota</taxon>
        <taxon>Desulfovibrionia</taxon>
        <taxon>Desulfovibrionales</taxon>
        <taxon>Desulfonatronaceae</taxon>
        <taxon>Desulfonatronum</taxon>
    </lineage>
</organism>
<evidence type="ECO:0000256" key="1">
    <source>
        <dbReference type="SAM" id="SignalP"/>
    </source>
</evidence>
<dbReference type="RefSeq" id="WP_092120383.1">
    <property type="nucleotide sequence ID" value="NZ_FMXO01000009.1"/>
</dbReference>
<dbReference type="CDD" id="cd01071">
    <property type="entry name" value="PBP2_PhnD_like"/>
    <property type="match status" value="1"/>
</dbReference>
<dbReference type="OrthoDB" id="9764656at2"/>
<dbReference type="Gene3D" id="3.40.190.10">
    <property type="entry name" value="Periplasmic binding protein-like II"/>
    <property type="match status" value="2"/>
</dbReference>
<dbReference type="Proteomes" id="UP000198771">
    <property type="component" value="Unassembled WGS sequence"/>
</dbReference>
<sequence>MKIRHLLLLLHLMAFFLLSACGDQPTPVKVDLDEREEVTPGSHQPVITYAYLPQFSHTVSFERHQRLVQYLSEITDLNIRQIFPETFHEHMLMLAQGKIDISYANPFVYALTAERSGAKVFAKIIEMTGEASFGGLIITRADNPDIQTLDDCRGKRWIAVDQFSAGGYLFGLGHFLDHGIHPEDFAEIVFAPGPGGKQESVILGVYAGRYDVGTVREGALELLEDKIDLSQIRILARTQRYPGWNFSARPGLAVEIVEAIKNAMLALDFGNPEHRLILERAAMRGIVAAQPGDFDAVRDLVRRAELQ</sequence>
<dbReference type="PANTHER" id="PTHR35841">
    <property type="entry name" value="PHOSPHONATES-BINDING PERIPLASMIC PROTEIN"/>
    <property type="match status" value="1"/>
</dbReference>
<name>A0A1G6CZJ0_9BACT</name>
<dbReference type="STRING" id="617002.SAMN05660653_01841"/>
<dbReference type="Pfam" id="PF12974">
    <property type="entry name" value="Phosphonate-bd"/>
    <property type="match status" value="1"/>
</dbReference>
<dbReference type="AlphaFoldDB" id="A0A1G6CZJ0"/>